<organism evidence="1 2">
    <name type="scientific">Thalictrum thalictroides</name>
    <name type="common">Rue-anemone</name>
    <name type="synonym">Anemone thalictroides</name>
    <dbReference type="NCBI Taxonomy" id="46969"/>
    <lineage>
        <taxon>Eukaryota</taxon>
        <taxon>Viridiplantae</taxon>
        <taxon>Streptophyta</taxon>
        <taxon>Embryophyta</taxon>
        <taxon>Tracheophyta</taxon>
        <taxon>Spermatophyta</taxon>
        <taxon>Magnoliopsida</taxon>
        <taxon>Ranunculales</taxon>
        <taxon>Ranunculaceae</taxon>
        <taxon>Thalictroideae</taxon>
        <taxon>Thalictrum</taxon>
    </lineage>
</organism>
<comment type="caution">
    <text evidence="1">The sequence shown here is derived from an EMBL/GenBank/DDBJ whole genome shotgun (WGS) entry which is preliminary data.</text>
</comment>
<sequence>MLSEGMDVQTTYPSIQCISSSSNMVVQLQIEPPDIDIQLDTTFSRVFNGIGSFPDSVPSTAAHRSYISPSFGKTSNITLTPPLPKISNSEAQGIHITMLQPFESGTYMDRR</sequence>
<accession>A0A7J6VFK1</accession>
<dbReference type="EMBL" id="JABWDY010033526">
    <property type="protein sequence ID" value="KAF5183368.1"/>
    <property type="molecule type" value="Genomic_DNA"/>
</dbReference>
<evidence type="ECO:0000313" key="2">
    <source>
        <dbReference type="Proteomes" id="UP000554482"/>
    </source>
</evidence>
<evidence type="ECO:0000313" key="1">
    <source>
        <dbReference type="EMBL" id="KAF5183368.1"/>
    </source>
</evidence>
<proteinExistence type="predicted"/>
<reference evidence="1 2" key="1">
    <citation type="submission" date="2020-06" db="EMBL/GenBank/DDBJ databases">
        <title>Transcriptomic and genomic resources for Thalictrum thalictroides and T. hernandezii: Facilitating candidate gene discovery in an emerging model plant lineage.</title>
        <authorList>
            <person name="Arias T."/>
            <person name="Riano-Pachon D.M."/>
            <person name="Di Stilio V.S."/>
        </authorList>
    </citation>
    <scope>NUCLEOTIDE SEQUENCE [LARGE SCALE GENOMIC DNA]</scope>
    <source>
        <strain evidence="2">cv. WT478/WT964</strain>
        <tissue evidence="1">Leaves</tissue>
    </source>
</reference>
<name>A0A7J6VFK1_THATH</name>
<dbReference type="Proteomes" id="UP000554482">
    <property type="component" value="Unassembled WGS sequence"/>
</dbReference>
<dbReference type="AlphaFoldDB" id="A0A7J6VFK1"/>
<gene>
    <name evidence="1" type="ORF">FRX31_027045</name>
</gene>
<keyword evidence="2" id="KW-1185">Reference proteome</keyword>
<protein>
    <submittedName>
        <fullName evidence="1">Uncharacterized protein</fullName>
    </submittedName>
</protein>